<dbReference type="GO" id="GO:0009881">
    <property type="term" value="F:photoreceptor activity"/>
    <property type="evidence" value="ECO:0007669"/>
    <property type="project" value="UniProtKB-KW"/>
</dbReference>
<name>A0A165A5D0_9AGAM</name>
<evidence type="ECO:0000256" key="13">
    <source>
        <dbReference type="ARBA" id="ARBA00023163"/>
    </source>
</evidence>
<keyword evidence="8" id="KW-0862">Zinc</keyword>
<evidence type="ECO:0000256" key="12">
    <source>
        <dbReference type="ARBA" id="ARBA00023159"/>
    </source>
</evidence>
<dbReference type="GO" id="GO:0008270">
    <property type="term" value="F:zinc ion binding"/>
    <property type="evidence" value="ECO:0007669"/>
    <property type="project" value="UniProtKB-KW"/>
</dbReference>
<keyword evidence="13" id="KW-0804">Transcription</keyword>
<feature type="domain" description="PAS" evidence="16">
    <location>
        <begin position="240"/>
        <end position="265"/>
    </location>
</feature>
<evidence type="ECO:0000256" key="14">
    <source>
        <dbReference type="ARBA" id="ARBA00023170"/>
    </source>
</evidence>
<keyword evidence="6" id="KW-0677">Repeat</keyword>
<dbReference type="FunFam" id="3.30.450.20:FF:000064">
    <property type="entry name" value="Vivid PAS protein VVD"/>
    <property type="match status" value="1"/>
</dbReference>
<evidence type="ECO:0000256" key="7">
    <source>
        <dbReference type="ARBA" id="ARBA00022771"/>
    </source>
</evidence>
<keyword evidence="11" id="KW-0238">DNA-binding</keyword>
<feature type="compositionally biased region" description="Low complexity" evidence="15">
    <location>
        <begin position="14"/>
        <end position="24"/>
    </location>
</feature>
<keyword evidence="14" id="KW-0675">Receptor</keyword>
<dbReference type="GO" id="GO:0005634">
    <property type="term" value="C:nucleus"/>
    <property type="evidence" value="ECO:0007669"/>
    <property type="project" value="TreeGrafter"/>
</dbReference>
<dbReference type="AlphaFoldDB" id="A0A165A5D0"/>
<evidence type="ECO:0000256" key="3">
    <source>
        <dbReference type="ARBA" id="ARBA00022630"/>
    </source>
</evidence>
<reference evidence="17 18" key="1">
    <citation type="journal article" date="2016" name="Mol. Biol. Evol.">
        <title>Comparative Genomics of Early-Diverging Mushroom-Forming Fungi Provides Insights into the Origins of Lignocellulose Decay Capabilities.</title>
        <authorList>
            <person name="Nagy L.G."/>
            <person name="Riley R."/>
            <person name="Tritt A."/>
            <person name="Adam C."/>
            <person name="Daum C."/>
            <person name="Floudas D."/>
            <person name="Sun H."/>
            <person name="Yadav J.S."/>
            <person name="Pangilinan J."/>
            <person name="Larsson K.H."/>
            <person name="Matsuura K."/>
            <person name="Barry K."/>
            <person name="Labutti K."/>
            <person name="Kuo R."/>
            <person name="Ohm R.A."/>
            <person name="Bhattacharya S.S."/>
            <person name="Shirouzu T."/>
            <person name="Yoshinaga Y."/>
            <person name="Martin F.M."/>
            <person name="Grigoriev I.V."/>
            <person name="Hibbett D.S."/>
        </authorList>
    </citation>
    <scope>NUCLEOTIDE SEQUENCE [LARGE SCALE GENOMIC DNA]</scope>
    <source>
        <strain evidence="17 18">HHB9708</strain>
    </source>
</reference>
<dbReference type="InterPro" id="IPR013655">
    <property type="entry name" value="PAS_fold_3"/>
</dbReference>
<organism evidence="17 18">
    <name type="scientific">Sistotremastrum niveocremeum HHB9708</name>
    <dbReference type="NCBI Taxonomy" id="1314777"/>
    <lineage>
        <taxon>Eukaryota</taxon>
        <taxon>Fungi</taxon>
        <taxon>Dikarya</taxon>
        <taxon>Basidiomycota</taxon>
        <taxon>Agaricomycotina</taxon>
        <taxon>Agaricomycetes</taxon>
        <taxon>Sistotremastrales</taxon>
        <taxon>Sistotremastraceae</taxon>
        <taxon>Sertulicium</taxon>
        <taxon>Sertulicium niveocremeum</taxon>
    </lineage>
</organism>
<keyword evidence="2" id="KW-0716">Sensory transduction</keyword>
<evidence type="ECO:0000256" key="4">
    <source>
        <dbReference type="ARBA" id="ARBA00022643"/>
    </source>
</evidence>
<keyword evidence="5" id="KW-0479">Metal-binding</keyword>
<keyword evidence="1" id="KW-0600">Photoreceptor protein</keyword>
<evidence type="ECO:0000256" key="15">
    <source>
        <dbReference type="SAM" id="MobiDB-lite"/>
    </source>
</evidence>
<dbReference type="OrthoDB" id="447251at2759"/>
<keyword evidence="18" id="KW-1185">Reference proteome</keyword>
<dbReference type="Pfam" id="PF13426">
    <property type="entry name" value="PAS_9"/>
    <property type="match status" value="1"/>
</dbReference>
<evidence type="ECO:0000256" key="8">
    <source>
        <dbReference type="ARBA" id="ARBA00022833"/>
    </source>
</evidence>
<feature type="compositionally biased region" description="Polar residues" evidence="15">
    <location>
        <begin position="749"/>
        <end position="758"/>
    </location>
</feature>
<keyword evidence="3" id="KW-0285">Flavoprotein</keyword>
<protein>
    <recommendedName>
        <fullName evidence="16">PAS domain-containing protein</fullName>
    </recommendedName>
</protein>
<keyword evidence="7" id="KW-0863">Zinc-finger</keyword>
<dbReference type="Proteomes" id="UP000076722">
    <property type="component" value="Unassembled WGS sequence"/>
</dbReference>
<keyword evidence="10" id="KW-0805">Transcription regulation</keyword>
<evidence type="ECO:0000256" key="6">
    <source>
        <dbReference type="ARBA" id="ARBA00022737"/>
    </source>
</evidence>
<dbReference type="EMBL" id="KV419395">
    <property type="protein sequence ID" value="KZS98500.1"/>
    <property type="molecule type" value="Genomic_DNA"/>
</dbReference>
<gene>
    <name evidence="17" type="ORF">SISNIDRAFT_435643</name>
</gene>
<feature type="region of interest" description="Disordered" evidence="15">
    <location>
        <begin position="743"/>
        <end position="780"/>
    </location>
</feature>
<evidence type="ECO:0000313" key="18">
    <source>
        <dbReference type="Proteomes" id="UP000076722"/>
    </source>
</evidence>
<dbReference type="Gene3D" id="3.30.450.20">
    <property type="entry name" value="PAS domain"/>
    <property type="match status" value="2"/>
</dbReference>
<proteinExistence type="predicted"/>
<dbReference type="Pfam" id="PF08447">
    <property type="entry name" value="PAS_3"/>
    <property type="match status" value="1"/>
</dbReference>
<dbReference type="PROSITE" id="PS50112">
    <property type="entry name" value="PAS"/>
    <property type="match status" value="2"/>
</dbReference>
<feature type="compositionally biased region" description="Polar residues" evidence="15">
    <location>
        <begin position="25"/>
        <end position="38"/>
    </location>
</feature>
<keyword evidence="9" id="KW-0157">Chromophore</keyword>
<evidence type="ECO:0000256" key="9">
    <source>
        <dbReference type="ARBA" id="ARBA00022991"/>
    </source>
</evidence>
<keyword evidence="4" id="KW-0288">FMN</keyword>
<evidence type="ECO:0000256" key="10">
    <source>
        <dbReference type="ARBA" id="ARBA00023015"/>
    </source>
</evidence>
<sequence>MADSSLMYSDYFRSESSPENSSSPQQVAHNQSDASSLPLTFPEYDRSLGVGPSTFSRSVQFQVPHFILGGPPNVAPGGGAEVMPGMLASVSPGPSSGGWFVNDFARYGESNDYSDASYYNHASDSTSHHSSPFYHQPIPITSQTSAVQETDNDDKSSSLTLTNTTFQQSVGPSQINPRTFPLDAAQVGVPLNVQPLLYSASGFDVLAILARVATRPKPKIVLGAVDMTCSFVFVDVRRYDNPVVYASPTFYQLTGYSESEVLGRNCRFLQSPEGKVERGEERKYTSPEAVTYLKKSLVADKECQTSLINYRKDGRAFINLITVIPVPGDDGDEIAFHVGFQVDLTEQPNAILKRLNDGSYIVNYGASLPTPSTVAKRTRTRAISKELRKIISTPMSSIPDSSEKERQDLNSLILDNSHDFIHVLSLKGSFQYVSPTVRDILGYDASEMVGKSISDICHPADVTPVLRELKESSVTLQPADASLSPPIKTVNLLFRARTKSSGYVWIESQGRLHVEPGKGRKSIILSGRLREFPRLSWTSIHRAGGTSANEFWGQLSADGLWLVVSPEVETQLSYSPAQVLGSSILQMVPAIEQRMSVLQMLHDTISGVRPPTGENHIQVVVDFVGRGDLQRRALLICYLPDDSLAPPDSLEALRNTASMRHSCPAPIVCQVRFLSDDHAKPSQIPPSYLMSRSLGHSRSPPLSIGNVFEELDTTRHTSWQYELTQLRFANKRLKEEVAELENRIESEHASSSSTTQLDNIMRPIIRTKKRSRPTDDGIEP</sequence>
<dbReference type="PANTHER" id="PTHR47429">
    <property type="entry name" value="PROTEIN TWIN LOV 1"/>
    <property type="match status" value="1"/>
</dbReference>
<evidence type="ECO:0000259" key="16">
    <source>
        <dbReference type="PROSITE" id="PS50112"/>
    </source>
</evidence>
<feature type="domain" description="PAS" evidence="16">
    <location>
        <begin position="406"/>
        <end position="472"/>
    </location>
</feature>
<evidence type="ECO:0000256" key="11">
    <source>
        <dbReference type="ARBA" id="ARBA00023125"/>
    </source>
</evidence>
<accession>A0A165A5D0</accession>
<dbReference type="NCBIfam" id="TIGR00229">
    <property type="entry name" value="sensory_box"/>
    <property type="match status" value="1"/>
</dbReference>
<dbReference type="FunFam" id="3.30.450.20:FF:000092">
    <property type="entry name" value="Related to white collar 1 protein"/>
    <property type="match status" value="1"/>
</dbReference>
<evidence type="ECO:0000313" key="17">
    <source>
        <dbReference type="EMBL" id="KZS98500.1"/>
    </source>
</evidence>
<dbReference type="SUPFAM" id="SSF55785">
    <property type="entry name" value="PYP-like sensor domain (PAS domain)"/>
    <property type="match status" value="2"/>
</dbReference>
<dbReference type="CDD" id="cd00130">
    <property type="entry name" value="PAS"/>
    <property type="match status" value="3"/>
</dbReference>
<dbReference type="SMART" id="SM00091">
    <property type="entry name" value="PAS"/>
    <property type="match status" value="3"/>
</dbReference>
<keyword evidence="12" id="KW-0010">Activator</keyword>
<dbReference type="InterPro" id="IPR035965">
    <property type="entry name" value="PAS-like_dom_sf"/>
</dbReference>
<dbReference type="STRING" id="1314777.A0A165A5D0"/>
<dbReference type="PANTHER" id="PTHR47429:SF7">
    <property type="entry name" value="GATA-FACTOR"/>
    <property type="match status" value="1"/>
</dbReference>
<dbReference type="GO" id="GO:0003677">
    <property type="term" value="F:DNA binding"/>
    <property type="evidence" value="ECO:0007669"/>
    <property type="project" value="UniProtKB-KW"/>
</dbReference>
<evidence type="ECO:0000256" key="5">
    <source>
        <dbReference type="ARBA" id="ARBA00022723"/>
    </source>
</evidence>
<feature type="region of interest" description="Disordered" evidence="15">
    <location>
        <begin position="1"/>
        <end position="40"/>
    </location>
</feature>
<evidence type="ECO:0000256" key="2">
    <source>
        <dbReference type="ARBA" id="ARBA00022606"/>
    </source>
</evidence>
<evidence type="ECO:0000256" key="1">
    <source>
        <dbReference type="ARBA" id="ARBA00022543"/>
    </source>
</evidence>
<dbReference type="InterPro" id="IPR000014">
    <property type="entry name" value="PAS"/>
</dbReference>